<feature type="region of interest" description="Disordered" evidence="6">
    <location>
        <begin position="297"/>
        <end position="318"/>
    </location>
</feature>
<keyword evidence="4" id="KW-0418">Kinase</keyword>
<gene>
    <name evidence="8" type="ORF">DPM19_30875</name>
</gene>
<dbReference type="RefSeq" id="WP_111871616.1">
    <property type="nucleotide sequence ID" value="NZ_QLYX01000019.1"/>
</dbReference>
<dbReference type="GO" id="GO:0004674">
    <property type="term" value="F:protein serine/threonine kinase activity"/>
    <property type="evidence" value="ECO:0007669"/>
    <property type="project" value="UniProtKB-EC"/>
</dbReference>
<dbReference type="CDD" id="cd14014">
    <property type="entry name" value="STKc_PknB_like"/>
    <property type="match status" value="1"/>
</dbReference>
<reference evidence="8 9" key="1">
    <citation type="submission" date="2018-06" db="EMBL/GenBank/DDBJ databases">
        <title>Actinomadura craniellae sp. nov. isolated from marine sponge Craniella sp.</title>
        <authorList>
            <person name="Li L."/>
            <person name="Xu Q.H."/>
            <person name="Lin H.W."/>
            <person name="Lu Y.H."/>
        </authorList>
    </citation>
    <scope>NUCLEOTIDE SEQUENCE [LARGE SCALE GENOMIC DNA]</scope>
    <source>
        <strain evidence="8 9">LHW63021</strain>
    </source>
</reference>
<evidence type="ECO:0000256" key="5">
    <source>
        <dbReference type="ARBA" id="ARBA00022840"/>
    </source>
</evidence>
<dbReference type="InterPro" id="IPR050660">
    <property type="entry name" value="NEK_Ser/Thr_kinase"/>
</dbReference>
<keyword evidence="3" id="KW-0547">Nucleotide-binding</keyword>
<name>A0A365GX69_9ACTN</name>
<dbReference type="SUPFAM" id="SSF56112">
    <property type="entry name" value="Protein kinase-like (PK-like)"/>
    <property type="match status" value="1"/>
</dbReference>
<keyword evidence="2" id="KW-0808">Transferase</keyword>
<dbReference type="AlphaFoldDB" id="A0A365GX69"/>
<evidence type="ECO:0000259" key="7">
    <source>
        <dbReference type="PROSITE" id="PS50011"/>
    </source>
</evidence>
<dbReference type="OrthoDB" id="3456415at2"/>
<evidence type="ECO:0000256" key="2">
    <source>
        <dbReference type="ARBA" id="ARBA00022679"/>
    </source>
</evidence>
<evidence type="ECO:0000256" key="3">
    <source>
        <dbReference type="ARBA" id="ARBA00022741"/>
    </source>
</evidence>
<organism evidence="8 9">
    <name type="scientific">Actinomadura craniellae</name>
    <dbReference type="NCBI Taxonomy" id="2231787"/>
    <lineage>
        <taxon>Bacteria</taxon>
        <taxon>Bacillati</taxon>
        <taxon>Actinomycetota</taxon>
        <taxon>Actinomycetes</taxon>
        <taxon>Streptosporangiales</taxon>
        <taxon>Thermomonosporaceae</taxon>
        <taxon>Actinomadura</taxon>
    </lineage>
</organism>
<dbReference type="PANTHER" id="PTHR43671:SF13">
    <property type="entry name" value="SERINE_THREONINE-PROTEIN KINASE NEK2"/>
    <property type="match status" value="1"/>
</dbReference>
<protein>
    <recommendedName>
        <fullName evidence="1">non-specific serine/threonine protein kinase</fullName>
        <ecNumber evidence="1">2.7.11.1</ecNumber>
    </recommendedName>
</protein>
<feature type="region of interest" description="Disordered" evidence="6">
    <location>
        <begin position="432"/>
        <end position="468"/>
    </location>
</feature>
<dbReference type="InterPro" id="IPR000719">
    <property type="entry name" value="Prot_kinase_dom"/>
</dbReference>
<sequence length="689" mass="71341">MREHEPLRPGDPRSLGEYRLIGWLGEGTRGVVYRGVAPGGDPVAVRLPRLRPETHGSLAAGLGDVRMVAVPRVARLLSAGIDAGRPYIAGEFVDGPSLAVVVALQGPRPRAELHRLAGDMAEALAAIHRAGVVHGDLDPGNVLLHAGRARLVDFGIAPVLDALSPSPSPPDPAYLAPERFAGGPPSTAADIFAWAATVVYAACGRPPFGTGLAPDVAARALRDQPDTGGLDDPLRALVLECLAKNPRDRPPAADLLHRLAPPGEPPVPLPAPLPAPVPPVAAVDLAISDDPALGVRFEPAPKTRAPVPAPAGRSWDAPSHHSVRAWGLAPADVEQAGPVLFAPIPRPPVAAPTSPHPVAAPASPPSVAVPVFPQPVAMPAPPEAPTPAVAPEVGPENDVRVAGRVRHAPVQESLTPEAFVNVDGSGNVQARIAANGSNGNAPVAERTPARSTRDDDEPDEPDEVDFSRAATGLRRRAARTRRNAIVAGAVMLCFAVPVVVTVLRSSGGSAEQFPGEPAGPGLPVTGPAVEAAASGVPTYRLAAVGGGGDGGSDAMGQPTPPVGTVYAYAEYVLTNLQQREVPLEYPADIFVTRGLVPAWDQNRCLTQPGVPIDVCVLPAQNRVVKALNGTGAPEPRGGEFFLAPGASYLVRVATEVPVSKGLTPRDMKLYVWEKAFIADQLPKPMPFPG</sequence>
<evidence type="ECO:0000256" key="1">
    <source>
        <dbReference type="ARBA" id="ARBA00012513"/>
    </source>
</evidence>
<dbReference type="Proteomes" id="UP000251891">
    <property type="component" value="Unassembled WGS sequence"/>
</dbReference>
<dbReference type="EC" id="2.7.11.1" evidence="1"/>
<comment type="caution">
    <text evidence="8">The sequence shown here is derived from an EMBL/GenBank/DDBJ whole genome shotgun (WGS) entry which is preliminary data.</text>
</comment>
<evidence type="ECO:0000256" key="4">
    <source>
        <dbReference type="ARBA" id="ARBA00022777"/>
    </source>
</evidence>
<keyword evidence="9" id="KW-1185">Reference proteome</keyword>
<keyword evidence="5" id="KW-0067">ATP-binding</keyword>
<dbReference type="Pfam" id="PF00069">
    <property type="entry name" value="Pkinase"/>
    <property type="match status" value="1"/>
</dbReference>
<dbReference type="GO" id="GO:0005524">
    <property type="term" value="F:ATP binding"/>
    <property type="evidence" value="ECO:0007669"/>
    <property type="project" value="UniProtKB-KW"/>
</dbReference>
<dbReference type="PANTHER" id="PTHR43671">
    <property type="entry name" value="SERINE/THREONINE-PROTEIN KINASE NEK"/>
    <property type="match status" value="1"/>
</dbReference>
<evidence type="ECO:0000313" key="9">
    <source>
        <dbReference type="Proteomes" id="UP000251891"/>
    </source>
</evidence>
<evidence type="ECO:0000313" key="8">
    <source>
        <dbReference type="EMBL" id="RAY11424.1"/>
    </source>
</evidence>
<dbReference type="Gene3D" id="1.10.510.10">
    <property type="entry name" value="Transferase(Phosphotransferase) domain 1"/>
    <property type="match status" value="1"/>
</dbReference>
<feature type="compositionally biased region" description="Acidic residues" evidence="6">
    <location>
        <begin position="454"/>
        <end position="464"/>
    </location>
</feature>
<accession>A0A365GX69</accession>
<dbReference type="EMBL" id="QLYX01000019">
    <property type="protein sequence ID" value="RAY11424.1"/>
    <property type="molecule type" value="Genomic_DNA"/>
</dbReference>
<dbReference type="PROSITE" id="PS50011">
    <property type="entry name" value="PROTEIN_KINASE_DOM"/>
    <property type="match status" value="1"/>
</dbReference>
<proteinExistence type="predicted"/>
<evidence type="ECO:0000256" key="6">
    <source>
        <dbReference type="SAM" id="MobiDB-lite"/>
    </source>
</evidence>
<dbReference type="InterPro" id="IPR011009">
    <property type="entry name" value="Kinase-like_dom_sf"/>
</dbReference>
<feature type="domain" description="Protein kinase" evidence="7">
    <location>
        <begin position="18"/>
        <end position="260"/>
    </location>
</feature>